<dbReference type="EC" id="3.1.3.89" evidence="1"/>
<dbReference type="NCBIfam" id="NF003009">
    <property type="entry name" value="PRK03826.1"/>
    <property type="match status" value="1"/>
</dbReference>
<dbReference type="Gene3D" id="1.10.3210.10">
    <property type="entry name" value="Hypothetical protein af1432"/>
    <property type="match status" value="1"/>
</dbReference>
<dbReference type="SUPFAM" id="SSF109604">
    <property type="entry name" value="HD-domain/PDEase-like"/>
    <property type="match status" value="1"/>
</dbReference>
<dbReference type="Proteomes" id="UP000824200">
    <property type="component" value="Unassembled WGS sequence"/>
</dbReference>
<dbReference type="EMBL" id="DVHL01000006">
    <property type="protein sequence ID" value="HIR65366.1"/>
    <property type="molecule type" value="Genomic_DNA"/>
</dbReference>
<dbReference type="Pfam" id="PF12917">
    <property type="entry name" value="YfbR-like"/>
    <property type="match status" value="1"/>
</dbReference>
<organism evidence="1 2">
    <name type="scientific">Candidatus Fimimonas gallinarum</name>
    <dbReference type="NCBI Taxonomy" id="2840821"/>
    <lineage>
        <taxon>Bacteria</taxon>
        <taxon>Pseudomonadati</taxon>
        <taxon>Myxococcota</taxon>
        <taxon>Myxococcia</taxon>
        <taxon>Myxococcales</taxon>
        <taxon>Cystobacterineae</taxon>
        <taxon>Myxococcaceae</taxon>
        <taxon>Myxococcaceae incertae sedis</taxon>
        <taxon>Candidatus Fimimonas</taxon>
    </lineage>
</organism>
<dbReference type="GO" id="GO:0002953">
    <property type="term" value="F:5'-deoxynucleotidase activity"/>
    <property type="evidence" value="ECO:0007669"/>
    <property type="project" value="UniProtKB-EC"/>
</dbReference>
<accession>A0A9D1E327</accession>
<comment type="caution">
    <text evidence="1">The sequence shown here is derived from an EMBL/GenBank/DDBJ whole genome shotgun (WGS) entry which is preliminary data.</text>
</comment>
<evidence type="ECO:0000313" key="2">
    <source>
        <dbReference type="Proteomes" id="UP000824200"/>
    </source>
</evidence>
<proteinExistence type="predicted"/>
<dbReference type="AlphaFoldDB" id="A0A9D1E327"/>
<sequence>MYKFFAYLDRMKYIKRWSLMHSTTNENIMEHSQQVAVIAHALATISNVYFGGNLDANSIAVKALFHETSEVMTGDLPTPIKYFNPEIRDAYKSLEKLANERLLSLLPSQLSAEYAKIVMDDVSEEHKFVKYADKICAYIKCVDEVKRGNAEFAKAKETIFKEINAFRSKEVDYFMGNFLPAFSLTLDELDV</sequence>
<name>A0A9D1E327_9BACT</name>
<reference evidence="1" key="1">
    <citation type="submission" date="2020-10" db="EMBL/GenBank/DDBJ databases">
        <authorList>
            <person name="Gilroy R."/>
        </authorList>
    </citation>
    <scope>NUCLEOTIDE SEQUENCE</scope>
    <source>
        <strain evidence="1">CHK121-14286</strain>
    </source>
</reference>
<protein>
    <submittedName>
        <fullName evidence="1">5'-deoxynucleotidase</fullName>
        <ecNumber evidence="1">3.1.3.89</ecNumber>
    </submittedName>
</protein>
<reference evidence="1" key="2">
    <citation type="journal article" date="2021" name="PeerJ">
        <title>Extensive microbial diversity within the chicken gut microbiome revealed by metagenomics and culture.</title>
        <authorList>
            <person name="Gilroy R."/>
            <person name="Ravi A."/>
            <person name="Getino M."/>
            <person name="Pursley I."/>
            <person name="Horton D.L."/>
            <person name="Alikhan N.F."/>
            <person name="Baker D."/>
            <person name="Gharbi K."/>
            <person name="Hall N."/>
            <person name="Watson M."/>
            <person name="Adriaenssens E.M."/>
            <person name="Foster-Nyarko E."/>
            <person name="Jarju S."/>
            <person name="Secka A."/>
            <person name="Antonio M."/>
            <person name="Oren A."/>
            <person name="Chaudhuri R.R."/>
            <person name="La Ragione R."/>
            <person name="Hildebrand F."/>
            <person name="Pallen M.J."/>
        </authorList>
    </citation>
    <scope>NUCLEOTIDE SEQUENCE</scope>
    <source>
        <strain evidence="1">CHK121-14286</strain>
    </source>
</reference>
<gene>
    <name evidence="1" type="primary">yfbR</name>
    <name evidence="1" type="ORF">IAC95_00525</name>
</gene>
<evidence type="ECO:0000313" key="1">
    <source>
        <dbReference type="EMBL" id="HIR65366.1"/>
    </source>
</evidence>
<keyword evidence="1" id="KW-0378">Hydrolase</keyword>